<evidence type="ECO:0000256" key="2">
    <source>
        <dbReference type="ARBA" id="ARBA00022448"/>
    </source>
</evidence>
<name>A0ABP8Q4X1_9ACTN</name>
<gene>
    <name evidence="4" type="ORF">GCM10023191_038450</name>
</gene>
<evidence type="ECO:0000256" key="3">
    <source>
        <dbReference type="ARBA" id="ARBA00022729"/>
    </source>
</evidence>
<dbReference type="PANTHER" id="PTHR30061:SF50">
    <property type="entry name" value="MALTOSE_MALTODEXTRIN-BINDING PERIPLASMIC PROTEIN"/>
    <property type="match status" value="1"/>
</dbReference>
<keyword evidence="5" id="KW-1185">Reference proteome</keyword>
<evidence type="ECO:0000313" key="5">
    <source>
        <dbReference type="Proteomes" id="UP001500503"/>
    </source>
</evidence>
<dbReference type="InterPro" id="IPR006311">
    <property type="entry name" value="TAT_signal"/>
</dbReference>
<protein>
    <submittedName>
        <fullName evidence="4">ABC transporter substrate-binding protein</fullName>
    </submittedName>
</protein>
<dbReference type="Gene3D" id="3.40.190.10">
    <property type="entry name" value="Periplasmic binding protein-like II"/>
    <property type="match status" value="2"/>
</dbReference>
<dbReference type="PROSITE" id="PS51318">
    <property type="entry name" value="TAT"/>
    <property type="match status" value="1"/>
</dbReference>
<dbReference type="SUPFAM" id="SSF53850">
    <property type="entry name" value="Periplasmic binding protein-like II"/>
    <property type="match status" value="1"/>
</dbReference>
<proteinExistence type="inferred from homology"/>
<comment type="similarity">
    <text evidence="1">Belongs to the bacterial solute-binding protein 1 family.</text>
</comment>
<dbReference type="Pfam" id="PF13416">
    <property type="entry name" value="SBP_bac_8"/>
    <property type="match status" value="1"/>
</dbReference>
<dbReference type="Proteomes" id="UP001500503">
    <property type="component" value="Unassembled WGS sequence"/>
</dbReference>
<evidence type="ECO:0000256" key="1">
    <source>
        <dbReference type="ARBA" id="ARBA00008520"/>
    </source>
</evidence>
<dbReference type="InterPro" id="IPR006059">
    <property type="entry name" value="SBP"/>
</dbReference>
<comment type="caution">
    <text evidence="4">The sequence shown here is derived from an EMBL/GenBank/DDBJ whole genome shotgun (WGS) entry which is preliminary data.</text>
</comment>
<dbReference type="PANTHER" id="PTHR30061">
    <property type="entry name" value="MALTOSE-BINDING PERIPLASMIC PROTEIN"/>
    <property type="match status" value="1"/>
</dbReference>
<reference evidence="5" key="1">
    <citation type="journal article" date="2019" name="Int. J. Syst. Evol. Microbiol.">
        <title>The Global Catalogue of Microorganisms (GCM) 10K type strain sequencing project: providing services to taxonomists for standard genome sequencing and annotation.</title>
        <authorList>
            <consortium name="The Broad Institute Genomics Platform"/>
            <consortium name="The Broad Institute Genome Sequencing Center for Infectious Disease"/>
            <person name="Wu L."/>
            <person name="Ma J."/>
        </authorList>
    </citation>
    <scope>NUCLEOTIDE SEQUENCE [LARGE SCALE GENOMIC DNA]</scope>
    <source>
        <strain evidence="5">JCM 17933</strain>
    </source>
</reference>
<dbReference type="EMBL" id="BAABHF010000022">
    <property type="protein sequence ID" value="GAA4496432.1"/>
    <property type="molecule type" value="Genomic_DNA"/>
</dbReference>
<dbReference type="RefSeq" id="WP_345465452.1">
    <property type="nucleotide sequence ID" value="NZ_BAABHF010000022.1"/>
</dbReference>
<organism evidence="4 5">
    <name type="scientific">Actinoallomurus oryzae</name>
    <dbReference type="NCBI Taxonomy" id="502180"/>
    <lineage>
        <taxon>Bacteria</taxon>
        <taxon>Bacillati</taxon>
        <taxon>Actinomycetota</taxon>
        <taxon>Actinomycetes</taxon>
        <taxon>Streptosporangiales</taxon>
        <taxon>Thermomonosporaceae</taxon>
        <taxon>Actinoallomurus</taxon>
    </lineage>
</organism>
<accession>A0ABP8Q4X1</accession>
<keyword evidence="2" id="KW-0813">Transport</keyword>
<evidence type="ECO:0000313" key="4">
    <source>
        <dbReference type="EMBL" id="GAA4496432.1"/>
    </source>
</evidence>
<keyword evidence="3" id="KW-0732">Signal</keyword>
<sequence length="436" mass="45525">MQEQDTGAQGSGFTQGRLSRRGVLFAAGGIAATAVLAACGDNGGMGAGKKGSLTLWASTTFAGAGSSALRKAAGDYAAKNGVSVTVQGFPANDLIDKVTTALTGGGGPDIVLVDVSQVPQLGASKMLVDLTSRIKPISSQFFAGNIAAATVNGATYAVPYDTNNVALLWNKKMFGKAGITAPPTTWDDLLAAARRLTGGKQYGYMLGAKGYGSFLFWPWLLQNGGQILDSSGTKAAFNSPEGVEAWNFYANLYLTQKVVPPTFLGVTDSWDQYIQPFMTERVAMMAIGDWGIAPLAKGNPGLEYGVVPLPKHKQSATLLGGNSVGITSAAKDPDLAWGFISWLTGAAQEKVLQDGYKRIPARTDVTGSAFVTGDPARKVFAEQATTAKSRPSVPTWGDIEWGVMADAWDLVIQKKKAPEKALADAAAAATKKLSGK</sequence>
<dbReference type="CDD" id="cd13585">
    <property type="entry name" value="PBP2_TMBP_like"/>
    <property type="match status" value="1"/>
</dbReference>